<dbReference type="EMBL" id="JAGKHQ010000004">
    <property type="protein sequence ID" value="KAG7518605.1"/>
    <property type="molecule type" value="Genomic_DNA"/>
</dbReference>
<feature type="region of interest" description="Disordered" evidence="4">
    <location>
        <begin position="25"/>
        <end position="82"/>
    </location>
</feature>
<feature type="compositionally biased region" description="Basic and acidic residues" evidence="4">
    <location>
        <begin position="438"/>
        <end position="447"/>
    </location>
</feature>
<dbReference type="InterPro" id="IPR057884">
    <property type="entry name" value="FN3_RIM-BP1/2/3"/>
</dbReference>
<feature type="compositionally biased region" description="Basic and acidic residues" evidence="4">
    <location>
        <begin position="37"/>
        <end position="48"/>
    </location>
</feature>
<feature type="coiled-coil region" evidence="3">
    <location>
        <begin position="1592"/>
        <end position="1654"/>
    </location>
</feature>
<evidence type="ECO:0008006" key="9">
    <source>
        <dbReference type="Google" id="ProtNLM"/>
    </source>
</evidence>
<dbReference type="GO" id="GO:0050811">
    <property type="term" value="F:GABA receptor binding"/>
    <property type="evidence" value="ECO:0007669"/>
    <property type="project" value="TreeGrafter"/>
</dbReference>
<feature type="coiled-coil region" evidence="3">
    <location>
        <begin position="1870"/>
        <end position="1904"/>
    </location>
</feature>
<feature type="region of interest" description="Disordered" evidence="4">
    <location>
        <begin position="1563"/>
        <end position="1588"/>
    </location>
</feature>
<feature type="compositionally biased region" description="Basic and acidic residues" evidence="4">
    <location>
        <begin position="64"/>
        <end position="76"/>
    </location>
</feature>
<evidence type="ECO:0000313" key="8">
    <source>
        <dbReference type="Proteomes" id="UP000693946"/>
    </source>
</evidence>
<feature type="domain" description="RIMS-binding protein 1/2/3 Fn3" evidence="6">
    <location>
        <begin position="2533"/>
        <end position="2601"/>
    </location>
</feature>
<feature type="region of interest" description="Disordered" evidence="4">
    <location>
        <begin position="2138"/>
        <end position="2177"/>
    </location>
</feature>
<feature type="region of interest" description="Disordered" evidence="4">
    <location>
        <begin position="1127"/>
        <end position="1181"/>
    </location>
</feature>
<feature type="compositionally biased region" description="Polar residues" evidence="4">
    <location>
        <begin position="534"/>
        <end position="545"/>
    </location>
</feature>
<protein>
    <recommendedName>
        <fullName evidence="9">Janus kinase and microtubule-interacting protein C-terminal domain-containing protein</fullName>
    </recommendedName>
</protein>
<proteinExistence type="inferred from homology"/>
<feature type="region of interest" description="Disordered" evidence="4">
    <location>
        <begin position="2433"/>
        <end position="2476"/>
    </location>
</feature>
<feature type="compositionally biased region" description="Polar residues" evidence="4">
    <location>
        <begin position="2457"/>
        <end position="2467"/>
    </location>
</feature>
<feature type="region of interest" description="Disordered" evidence="4">
    <location>
        <begin position="2395"/>
        <end position="2421"/>
    </location>
</feature>
<evidence type="ECO:0000256" key="4">
    <source>
        <dbReference type="SAM" id="MobiDB-lite"/>
    </source>
</evidence>
<comment type="similarity">
    <text evidence="1">Belongs to the JAKMIP family.</text>
</comment>
<feature type="coiled-coil region" evidence="3">
    <location>
        <begin position="1463"/>
        <end position="1529"/>
    </location>
</feature>
<feature type="compositionally biased region" description="Basic residues" evidence="4">
    <location>
        <begin position="25"/>
        <end position="36"/>
    </location>
</feature>
<feature type="region of interest" description="Disordered" evidence="4">
    <location>
        <begin position="532"/>
        <end position="564"/>
    </location>
</feature>
<feature type="compositionally biased region" description="Basic and acidic residues" evidence="4">
    <location>
        <begin position="2151"/>
        <end position="2162"/>
    </location>
</feature>
<accession>A0AAV6SKR4</accession>
<feature type="coiled-coil region" evidence="3">
    <location>
        <begin position="1746"/>
        <end position="1804"/>
    </location>
</feature>
<feature type="compositionally biased region" description="Low complexity" evidence="4">
    <location>
        <begin position="448"/>
        <end position="459"/>
    </location>
</feature>
<dbReference type="Pfam" id="PF16034">
    <property type="entry name" value="JAKMIP_CC3"/>
    <property type="match status" value="1"/>
</dbReference>
<feature type="compositionally biased region" description="Polar residues" evidence="4">
    <location>
        <begin position="334"/>
        <end position="343"/>
    </location>
</feature>
<feature type="coiled-coil region" evidence="3">
    <location>
        <begin position="564"/>
        <end position="687"/>
    </location>
</feature>
<evidence type="ECO:0000256" key="2">
    <source>
        <dbReference type="ARBA" id="ARBA00023054"/>
    </source>
</evidence>
<feature type="region of interest" description="Disordered" evidence="4">
    <location>
        <begin position="312"/>
        <end position="361"/>
    </location>
</feature>
<feature type="compositionally biased region" description="Polar residues" evidence="4">
    <location>
        <begin position="2138"/>
        <end position="2148"/>
    </location>
</feature>
<name>A0AAV6SKR4_SOLSE</name>
<reference evidence="7 8" key="1">
    <citation type="journal article" date="2021" name="Sci. Rep.">
        <title>Chromosome anchoring in Senegalese sole (Solea senegalensis) reveals sex-associated markers and genome rearrangements in flatfish.</title>
        <authorList>
            <person name="Guerrero-Cozar I."/>
            <person name="Gomez-Garrido J."/>
            <person name="Berbel C."/>
            <person name="Martinez-Blanch J.F."/>
            <person name="Alioto T."/>
            <person name="Claros M.G."/>
            <person name="Gagnaire P.A."/>
            <person name="Manchado M."/>
        </authorList>
    </citation>
    <scope>NUCLEOTIDE SEQUENCE [LARGE SCALE GENOMIC DNA]</scope>
    <source>
        <strain evidence="7">Sse05_10M</strain>
    </source>
</reference>
<dbReference type="GO" id="GO:0008017">
    <property type="term" value="F:microtubule binding"/>
    <property type="evidence" value="ECO:0007669"/>
    <property type="project" value="InterPro"/>
</dbReference>
<feature type="region of interest" description="Disordered" evidence="4">
    <location>
        <begin position="2499"/>
        <end position="2522"/>
    </location>
</feature>
<feature type="domain" description="Janus kinase and microtubule-interacting protein C-terminal" evidence="5">
    <location>
        <begin position="498"/>
        <end position="695"/>
    </location>
</feature>
<dbReference type="InterPro" id="IPR024836">
    <property type="entry name" value="JAKMIP"/>
</dbReference>
<feature type="compositionally biased region" description="Basic and acidic residues" evidence="4">
    <location>
        <begin position="313"/>
        <end position="327"/>
    </location>
</feature>
<comment type="caution">
    <text evidence="7">The sequence shown here is derived from an EMBL/GenBank/DDBJ whole genome shotgun (WGS) entry which is preliminary data.</text>
</comment>
<sequence>MSTHLPRAESFLNTQSGVALLSRYRRRPPARRRSRRRLCEHTGPDRTGPDISFRKPSASSSNDVDLKGRKPEKSEVMAESVPATNEELRGKIMDVQIELHQERSKVCKLRERLQEQRQARELEQHKHAVALTDLRAKLHEEKLREIGSARESLARQHEVELARAIKIRDTEVQRLQGLVNALRDGAAEKLKNALLLEAREEARRAFDGERIKLQQEIQEQKTARKQAEEALANALQADKAKAADLRTAYQQHQDEVHRIKRDCEKDIRRVMDELKAKDRVVCALERELGAQAGYAQKLQLQKEALDEQLGQVREAERHNHGSPKREVVPGLGDNNEQLNNQFISSSSSPLPAAQQESEERDMRRFQLKIAELHSVIRKLEDRNALLADERNELLKRVREAESQMKPIFEKNKRLSKKNDDLLQTLQRMEEKLKNLSRENAEMKEKASRPPSQQQSIQPQLKRPSSLTDLSHAHEEQEVEFLKLQVAEQRGIIDELTQERERLVMSKKNRRKPLKLSKRHVVETYFGFDEESIDSETSSLTSYNTDLTDRTPATPEEDLEESISREESELRFRQLTREYQALQRAYALLQEQTGGSLDAEREARTREQLQSELSSCQAKIVDLEKALAERGQDSKWVEEKQFLLRTNQELHEKMCALQQAESRLQAEVQDARDQNELLEFRVLELEERERRSPALNLHMSAFPENSSSALQIYCRQEGVKDVIIPELMKKLDILGDNGNLRNEEQVAVIQAGTVISLCEKWLKQIDNTEAALTQKMIDLENDKELFSKQKGFLEEELDYRKQGLDQAYMRIEELEATLYSALQQEQPACRAVAESLTDRQREELRLAVDKLRRQILRQSRQYDSQILQERMELLQQAQQRIRELEDRIDFQKRQIKDIEEKHLFFGLNESNYGPASGVKNKDTVFCFPSFTLGKVKETQPVGTDNPTGDHMASSETMGTGSTLVTAAVDSLGTDPHMWGLCNRIKVLEQRTVSTVQSDCYLRNSMQHCQRLDQRLHVLREEVRTMTQEKERGERVWRERLQRCQRQLKAKEDEMSRQSQYFENFKTQLQHKLSLAREREQSLQSRIFTLEKQLLDLTVSAATGKATVRAVRITAGTVTTWEVQDRLTSMRGEGEGEEENKEERMKQWQPRVLMQRNGGLEGDEGTSEKEIEGGRDGDTKQNSNETRLQGFILSLQEDLRVLLERVEDGMTERTGLTEQLQEAQENNHVLVCKVEEMKAEVHQLKLSEGSLMEEVDELREENDKLQLILGEAAHQTTVHEPVSLSSGMSSSSVSPTVCSGLSSVESSGEVQVNLSGGIDEFLLSAAPCEHHQVSAEGVQSRSDCGFKNNLSFQSLSLTTENIGEFKVASRCPKGLLNLEGNHSEESEALREAYKSLGIGEDLEALQEQCEHLEAVLQHTQEQLEVVAQENTRLKVQLRNQVEEQASGRRSSPEKADHGLAQDDLVQALNQENRDLADRIQELLTHIELREEEIKMEQTQLREHATGLEEDRARLEQENQDLGCLITELTRKTEDDLNTIMDLQQKVEDGGQRNIPEEHVDSVVESVLKEEEDPPGGSKSDHEPLQNNPLNPLHVNTLTDEVEHLTMTIQSLRTEQGDLVGNINSLREQQGEVALSIQTKTEEKQQLTRAVWGLKEERDSISYCLADLKQEREQLNRTVCSLRDKRDNFVKSMSDLREEKEQLTKTLCALGRENQALTEHLSSGKEKRDQIMQSLQSLHTESDHLTQVVLNLKQERDGLAVSLNEQEDQRQSTYASQDERDALMMSVSSLREEKERAEHSITCLKVEERQITLAIQGLREERNGLQSALSSQMQVDERNQRQNVWNQSVISGDSTKTAETLVCTGDMQRCHYKENSAQEESDLLREIEALGEQLKRSQEELDKSHTETKRLHTELCQLEMRREEAERTAAEKGMKLASVACEMEETKRDNESLTAQVTELQSKVTNLVKEKSEALSLKKQTEEEYNILTAQLKAKTVALDELNHEYIALKRGQVCKDDLSAALMSVRTRYNDIRAKYDALLKKRSQTDLDVAPLKAKLSCLVVKCQERNSLLVQMMKAAHRRGCIDFTLRQRVEQLLEDTALQDYTAAFTPGSFVRTGDYTAGFTPKVIAEFPDEATGFTSANEQCQNGFSPKSELKGRDLKSEMRASTSSTEPSTNLQDCRSEVRPAAAGTLQRDAPNKLVQDGEAKPVFSAAKESLITNTAQLSPSAGGPVPSTRGSEFSGFHRDSLKGKSPDLISSSGSLVSPTRPCTITRVSLNRRLSSPEKIINLQEQLQKTLMSSFQVPVSRGRRQEPRKSPSVSFAADLNLSSQTNKQSFNEPRTDSLHVAAASSRAMHRPVVTTKPAATLFNAVASRCANATFSPNSFTYNHLKADKCKTSTPALSTSSDESASNSGANRATSPEMTTTVAAISNISDTMHTAPPPSTLRTNAFDSNDFKSFDSNPKTTASDMTAPGKSTAPKLNGCNGAASAYEGFLFTASSTHSPERSHKSATKLTAAQEKTKSTGLRLEAPAEVRSVEVIKTVGQSSLLIGWERPPLDELGCSNSTFVYGYRVFIDGDFHKSVMSSACTKCIVENVDSGLDQQCTAMYSCSPRRHCPDLRLS</sequence>
<evidence type="ECO:0000256" key="3">
    <source>
        <dbReference type="SAM" id="Coils"/>
    </source>
</evidence>
<dbReference type="Proteomes" id="UP000693946">
    <property type="component" value="Linkage Group LG12"/>
</dbReference>
<evidence type="ECO:0000259" key="5">
    <source>
        <dbReference type="Pfam" id="PF16034"/>
    </source>
</evidence>
<dbReference type="PANTHER" id="PTHR18935:SF6">
    <property type="entry name" value="JANUS KINASE AND MICROTUBULE-INTERACTING PROTEIN 1"/>
    <property type="match status" value="1"/>
</dbReference>
<feature type="coiled-coil region" evidence="3">
    <location>
        <begin position="1400"/>
        <end position="1434"/>
    </location>
</feature>
<gene>
    <name evidence="7" type="ORF">JOB18_038472</name>
</gene>
<evidence type="ECO:0000259" key="6">
    <source>
        <dbReference type="Pfam" id="PF25523"/>
    </source>
</evidence>
<dbReference type="Pfam" id="PF25523">
    <property type="entry name" value="Ig_RIMBP2"/>
    <property type="match status" value="1"/>
</dbReference>
<feature type="region of interest" description="Disordered" evidence="4">
    <location>
        <begin position="438"/>
        <end position="467"/>
    </location>
</feature>
<dbReference type="PANTHER" id="PTHR18935">
    <property type="entry name" value="GOLGIN SUBFAMILY A MEMBER 4-LIKE ISOFORM X1"/>
    <property type="match status" value="1"/>
</dbReference>
<feature type="region of interest" description="Disordered" evidence="4">
    <location>
        <begin position="936"/>
        <end position="956"/>
    </location>
</feature>
<feature type="coiled-coil region" evidence="3">
    <location>
        <begin position="1204"/>
        <end position="1273"/>
    </location>
</feature>
<feature type="coiled-coil region" evidence="3">
    <location>
        <begin position="1000"/>
        <end position="1059"/>
    </location>
</feature>
<keyword evidence="8" id="KW-1185">Reference proteome</keyword>
<feature type="compositionally biased region" description="Polar residues" evidence="4">
    <location>
        <begin position="2163"/>
        <end position="2177"/>
    </location>
</feature>
<feature type="coiled-coil region" evidence="3">
    <location>
        <begin position="1933"/>
        <end position="2002"/>
    </location>
</feature>
<dbReference type="Pfam" id="PF15030">
    <property type="entry name" value="DUF4527"/>
    <property type="match status" value="1"/>
</dbReference>
<dbReference type="InterPro" id="IPR032771">
    <property type="entry name" value="DUF4527"/>
</dbReference>
<organism evidence="7 8">
    <name type="scientific">Solea senegalensis</name>
    <name type="common">Senegalese sole</name>
    <dbReference type="NCBI Taxonomy" id="28829"/>
    <lineage>
        <taxon>Eukaryota</taxon>
        <taxon>Metazoa</taxon>
        <taxon>Chordata</taxon>
        <taxon>Craniata</taxon>
        <taxon>Vertebrata</taxon>
        <taxon>Euteleostomi</taxon>
        <taxon>Actinopterygii</taxon>
        <taxon>Neopterygii</taxon>
        <taxon>Teleostei</taxon>
        <taxon>Neoteleostei</taxon>
        <taxon>Acanthomorphata</taxon>
        <taxon>Carangaria</taxon>
        <taxon>Pleuronectiformes</taxon>
        <taxon>Pleuronectoidei</taxon>
        <taxon>Soleidae</taxon>
        <taxon>Solea</taxon>
    </lineage>
</organism>
<dbReference type="InterPro" id="IPR031994">
    <property type="entry name" value="JAKMIP_C"/>
</dbReference>
<dbReference type="GO" id="GO:0019900">
    <property type="term" value="F:kinase binding"/>
    <property type="evidence" value="ECO:0007669"/>
    <property type="project" value="InterPro"/>
</dbReference>
<feature type="compositionally biased region" description="Basic and acidic residues" evidence="4">
    <location>
        <begin position="1164"/>
        <end position="1177"/>
    </location>
</feature>
<keyword evidence="2 3" id="KW-0175">Coiled coil</keyword>
<feature type="coiled-coil region" evidence="3">
    <location>
        <begin position="761"/>
        <end position="900"/>
    </location>
</feature>
<feature type="coiled-coil region" evidence="3">
    <location>
        <begin position="210"/>
        <end position="262"/>
    </location>
</feature>
<feature type="region of interest" description="Disordered" evidence="4">
    <location>
        <begin position="2221"/>
        <end position="2240"/>
    </location>
</feature>
<evidence type="ECO:0000313" key="7">
    <source>
        <dbReference type="EMBL" id="KAG7518605.1"/>
    </source>
</evidence>
<evidence type="ECO:0000256" key="1">
    <source>
        <dbReference type="ARBA" id="ARBA00005239"/>
    </source>
</evidence>